<sequence>MDLGVLERSPEAGDAEAVDGLVAGYVARAERFGEHAVSVRSAGAALGEAMIGDWAGALVERTSRLAVGLDDAAGGCRQVVDVLAGYGTALRALRRKVLECREVVAAARAQAMAAQERYAVAALAAGGVPAWSWTDVPSFPAVPAAADELRVWSEAVDAVAVGVQAFERCCREREDLDRTTAERLAGVDVMTAYAPGTGVDAVVDVPLVQALAANASGSLDDAQRRLLVGWFVDLTDRLVEGPSDPASRELLAGFLEAWGEDPAMTGGLFAAVGGHGTLQLLAALSRTVTPGRAVDNRATADLAAQVRRGVASASTAWSVAEASEFAAGMVEEMGVGDGSVSLVGYLFADRENARMSKALTVATADLLDRIEQESGVLLDVGPLGYPLAEIGSRGAGDGVRDAAGPVFATLGTYPQAARDWFTGSAEEWPSGRAAVELGRIIYWFEVRDWSTLRSDGFAGIGAAWAGVNRPGFHGGSGVPSGELESDPWVQAVRAGEMAYATATNVADFSDPSMTSTWSRNAIAWYANLARGRLAHGTARVVLGPMTFTPLAVDIEDDGSRTRVLGCADGLATDPDESSDLERSQWPQAYSYLLELFDPAPSLADLLKLDSDDVIFAGPAATS</sequence>
<evidence type="ECO:0000313" key="2">
    <source>
        <dbReference type="Proteomes" id="UP000614741"/>
    </source>
</evidence>
<accession>A0ABQ4DMQ0</accession>
<protein>
    <submittedName>
        <fullName evidence="1">Uncharacterized protein</fullName>
    </submittedName>
</protein>
<comment type="caution">
    <text evidence="1">The sequence shown here is derived from an EMBL/GenBank/DDBJ whole genome shotgun (WGS) entry which is preliminary data.</text>
</comment>
<dbReference type="EMBL" id="BONP01000014">
    <property type="protein sequence ID" value="GIG40636.1"/>
    <property type="molecule type" value="Genomic_DNA"/>
</dbReference>
<dbReference type="Proteomes" id="UP000614741">
    <property type="component" value="Unassembled WGS sequence"/>
</dbReference>
<dbReference type="RefSeq" id="WP_203674522.1">
    <property type="nucleotide sequence ID" value="NZ_BONP01000014.1"/>
</dbReference>
<gene>
    <name evidence="1" type="ORF">Cph01nite_23980</name>
</gene>
<evidence type="ECO:0000313" key="1">
    <source>
        <dbReference type="EMBL" id="GIG40636.1"/>
    </source>
</evidence>
<organism evidence="1 2">
    <name type="scientific">Cellulomonas phragmiteti</name>
    <dbReference type="NCBI Taxonomy" id="478780"/>
    <lineage>
        <taxon>Bacteria</taxon>
        <taxon>Bacillati</taxon>
        <taxon>Actinomycetota</taxon>
        <taxon>Actinomycetes</taxon>
        <taxon>Micrococcales</taxon>
        <taxon>Cellulomonadaceae</taxon>
        <taxon>Cellulomonas</taxon>
    </lineage>
</organism>
<proteinExistence type="predicted"/>
<name>A0ABQ4DMQ0_9CELL</name>
<reference evidence="1 2" key="1">
    <citation type="submission" date="2021-01" db="EMBL/GenBank/DDBJ databases">
        <title>Whole genome shotgun sequence of Cellulomonas phragmiteti NBRC 110785.</title>
        <authorList>
            <person name="Komaki H."/>
            <person name="Tamura T."/>
        </authorList>
    </citation>
    <scope>NUCLEOTIDE SEQUENCE [LARGE SCALE GENOMIC DNA]</scope>
    <source>
        <strain evidence="1 2">NBRC 110785</strain>
    </source>
</reference>
<keyword evidence="2" id="KW-1185">Reference proteome</keyword>